<feature type="binding site" evidence="9">
    <location>
        <position position="380"/>
    </location>
    <ligand>
        <name>Mg(2+)</name>
        <dbReference type="ChEBI" id="CHEBI:18420"/>
    </ligand>
</feature>
<keyword evidence="7 9" id="KW-0067">ATP-binding</keyword>
<dbReference type="OrthoDB" id="9802453at2"/>
<feature type="binding site" evidence="9">
    <location>
        <position position="94"/>
    </location>
    <ligand>
        <name>substrate</name>
    </ligand>
</feature>
<geneLocation type="plasmid" evidence="13">
    <name>pHLK1</name>
</geneLocation>
<feature type="binding site" evidence="9">
    <location>
        <begin position="283"/>
        <end position="285"/>
    </location>
    <ligand>
        <name>ATP</name>
        <dbReference type="ChEBI" id="CHEBI:30616"/>
    </ligand>
</feature>
<gene>
    <name evidence="9" type="primary">ackA</name>
    <name evidence="12" type="ordered locus">PHZ_p0080</name>
</gene>
<evidence type="ECO:0000313" key="12">
    <source>
        <dbReference type="EMBL" id="ACG80023.1"/>
    </source>
</evidence>
<comment type="function">
    <text evidence="9">Catalyzes the formation of acetyl phosphate from acetate and ATP. Can also catalyze the reverse reaction.</text>
</comment>
<comment type="catalytic activity">
    <reaction evidence="9">
        <text>acetate + ATP = acetyl phosphate + ADP</text>
        <dbReference type="Rhea" id="RHEA:11352"/>
        <dbReference type="ChEBI" id="CHEBI:22191"/>
        <dbReference type="ChEBI" id="CHEBI:30089"/>
        <dbReference type="ChEBI" id="CHEBI:30616"/>
        <dbReference type="ChEBI" id="CHEBI:456216"/>
        <dbReference type="EC" id="2.7.2.1"/>
    </reaction>
</comment>
<dbReference type="UniPathway" id="UPA00340">
    <property type="reaction ID" value="UER00458"/>
</dbReference>
<dbReference type="GO" id="GO:0006085">
    <property type="term" value="P:acetyl-CoA biosynthetic process"/>
    <property type="evidence" value="ECO:0007669"/>
    <property type="project" value="UniProtKB-UniRule"/>
</dbReference>
<evidence type="ECO:0000256" key="4">
    <source>
        <dbReference type="ARBA" id="ARBA00022723"/>
    </source>
</evidence>
<dbReference type="PANTHER" id="PTHR21060:SF21">
    <property type="entry name" value="ACETATE KINASE"/>
    <property type="match status" value="1"/>
</dbReference>
<keyword evidence="13" id="KW-1185">Reference proteome</keyword>
<protein>
    <recommendedName>
        <fullName evidence="9">Acetate kinase</fullName>
        <ecNumber evidence="9">2.7.2.1</ecNumber>
    </recommendedName>
    <alternativeName>
        <fullName evidence="9">Acetokinase</fullName>
    </alternativeName>
</protein>
<feature type="region of interest" description="Disordered" evidence="11">
    <location>
        <begin position="396"/>
        <end position="449"/>
    </location>
</feature>
<dbReference type="PRINTS" id="PR00471">
    <property type="entry name" value="ACETATEKNASE"/>
</dbReference>
<feature type="binding site" evidence="9">
    <location>
        <position position="16"/>
    </location>
    <ligand>
        <name>ATP</name>
        <dbReference type="ChEBI" id="CHEBI:30616"/>
    </ligand>
</feature>
<comment type="pathway">
    <text evidence="9">Metabolic intermediate biosynthesis; acetyl-CoA biosynthesis; acetyl-CoA from acetate: step 1/2.</text>
</comment>
<accession>B4RI48</accession>
<evidence type="ECO:0000256" key="11">
    <source>
        <dbReference type="SAM" id="MobiDB-lite"/>
    </source>
</evidence>
<evidence type="ECO:0000256" key="9">
    <source>
        <dbReference type="HAMAP-Rule" id="MF_00020"/>
    </source>
</evidence>
<dbReference type="Proteomes" id="UP000001868">
    <property type="component" value="Plasmid pHLK1"/>
</dbReference>
<proteinExistence type="inferred from homology"/>
<dbReference type="GO" id="GO:0006083">
    <property type="term" value="P:acetate metabolic process"/>
    <property type="evidence" value="ECO:0007669"/>
    <property type="project" value="TreeGrafter"/>
</dbReference>
<dbReference type="KEGG" id="pzu:PHZ_p0080"/>
<evidence type="ECO:0000256" key="10">
    <source>
        <dbReference type="RuleBase" id="RU003835"/>
    </source>
</evidence>
<dbReference type="GO" id="GO:0008776">
    <property type="term" value="F:acetate kinase activity"/>
    <property type="evidence" value="ECO:0007669"/>
    <property type="project" value="UniProtKB-UniRule"/>
</dbReference>
<dbReference type="Pfam" id="PF00871">
    <property type="entry name" value="Acetate_kinase"/>
    <property type="match status" value="1"/>
</dbReference>
<dbReference type="HAMAP" id="MF_00020">
    <property type="entry name" value="Acetate_kinase"/>
    <property type="match status" value="1"/>
</dbReference>
<dbReference type="HOGENOM" id="CLU_020352_0_0_5"/>
<dbReference type="InterPro" id="IPR043129">
    <property type="entry name" value="ATPase_NBD"/>
</dbReference>
<feature type="binding site" evidence="9">
    <location>
        <begin position="208"/>
        <end position="212"/>
    </location>
    <ligand>
        <name>ATP</name>
        <dbReference type="ChEBI" id="CHEBI:30616"/>
    </ligand>
</feature>
<dbReference type="PANTHER" id="PTHR21060">
    <property type="entry name" value="ACETATE KINASE"/>
    <property type="match status" value="1"/>
</dbReference>
<keyword evidence="4 9" id="KW-0479">Metal-binding</keyword>
<evidence type="ECO:0000256" key="3">
    <source>
        <dbReference type="ARBA" id="ARBA00022679"/>
    </source>
</evidence>
<evidence type="ECO:0000256" key="2">
    <source>
        <dbReference type="ARBA" id="ARBA00022490"/>
    </source>
</evidence>
<keyword evidence="12" id="KW-0614">Plasmid</keyword>
<comment type="subunit">
    <text evidence="9">Homodimer.</text>
</comment>
<evidence type="ECO:0000256" key="6">
    <source>
        <dbReference type="ARBA" id="ARBA00022777"/>
    </source>
</evidence>
<evidence type="ECO:0000256" key="7">
    <source>
        <dbReference type="ARBA" id="ARBA00022840"/>
    </source>
</evidence>
<feature type="site" description="Transition state stabilizer" evidence="9">
    <location>
        <position position="181"/>
    </location>
</feature>
<dbReference type="EC" id="2.7.2.1" evidence="9"/>
<keyword evidence="2 9" id="KW-0963">Cytoplasm</keyword>
<sequence length="449" mass="47763">MSELILSLNAGSSSLKFALYRRDGGELVETMRGLADGLDGQARLSVRNAGGETLLEESWSAAGDAPEHASAVARVLAWLDGQTEDEPIAIVAHRIVHGGDHASAEVFSLDLEAELQALAPLAPQHQPVGLALYRQARVRLPAATHVACFDTAFHSRMPDTARRFALPRELTAQGVRRYGFHGLSYAQTLRRLRSVDPDLAACRLVAAHLGAGASLCALEDETSQDTTMGFSALDGLMMATRCGSLDPGVVLYLLKHNKMSPEDIEDLLCRRSGLLGVSGLSGDLRELMAADSEDAKAAVDLFVYRTVQGIGAMAATLGGMDGLVFTGGVGEHNAEVRARICRRLAWLGVDIDPKANAAAGERRIDAPTSCVSVWVIPANEEAEMAHEAAELMWPRAPANGLPSSGPSGDRVDALLDEALEETFPASDPPSLVRPHDPDDLEPASAADRE</sequence>
<dbReference type="NCBIfam" id="TIGR00016">
    <property type="entry name" value="ackA"/>
    <property type="match status" value="1"/>
</dbReference>
<name>B4RI48_PHEZH</name>
<dbReference type="PROSITE" id="PS01075">
    <property type="entry name" value="ACETATE_KINASE_1"/>
    <property type="match status" value="1"/>
</dbReference>
<comment type="cofactor">
    <cofactor evidence="9">
        <name>Mg(2+)</name>
        <dbReference type="ChEBI" id="CHEBI:18420"/>
    </cofactor>
    <cofactor evidence="9">
        <name>Mn(2+)</name>
        <dbReference type="ChEBI" id="CHEBI:29035"/>
    </cofactor>
    <text evidence="9">Mg(2+). Can also accept Mn(2+).</text>
</comment>
<organism evidence="12 13">
    <name type="scientific">Phenylobacterium zucineum (strain HLK1)</name>
    <dbReference type="NCBI Taxonomy" id="450851"/>
    <lineage>
        <taxon>Bacteria</taxon>
        <taxon>Pseudomonadati</taxon>
        <taxon>Pseudomonadota</taxon>
        <taxon>Alphaproteobacteria</taxon>
        <taxon>Caulobacterales</taxon>
        <taxon>Caulobacteraceae</taxon>
        <taxon>Phenylobacterium</taxon>
    </lineage>
</organism>
<reference evidence="12 13" key="1">
    <citation type="journal article" date="2008" name="BMC Genomics">
        <title>Complete genome of Phenylobacterium zucineum - a novel facultative intracellular bacterium isolated from human erythroleukemia cell line K562.</title>
        <authorList>
            <person name="Luo Y."/>
            <person name="Xu X."/>
            <person name="Ding Z."/>
            <person name="Liu Z."/>
            <person name="Zhang B."/>
            <person name="Yan Z."/>
            <person name="Sun J."/>
            <person name="Hu S."/>
            <person name="Hu X."/>
        </authorList>
    </citation>
    <scope>NUCLEOTIDE SEQUENCE [LARGE SCALE GENOMIC DNA]</scope>
    <source>
        <strain evidence="13">HLK1</strain>
        <plasmid evidence="13">HLK1</plasmid>
        <plasmid evidence="13">Plasmid pHLK1</plasmid>
    </source>
</reference>
<keyword evidence="5 9" id="KW-0547">Nucleotide-binding</keyword>
<feature type="binding site" evidence="9">
    <location>
        <begin position="328"/>
        <end position="332"/>
    </location>
    <ligand>
        <name>ATP</name>
        <dbReference type="ChEBI" id="CHEBI:30616"/>
    </ligand>
</feature>
<evidence type="ECO:0000256" key="8">
    <source>
        <dbReference type="ARBA" id="ARBA00022842"/>
    </source>
</evidence>
<feature type="site" description="Transition state stabilizer" evidence="9">
    <location>
        <position position="241"/>
    </location>
</feature>
<dbReference type="InterPro" id="IPR023865">
    <property type="entry name" value="Aliphatic_acid_kinase_CS"/>
</dbReference>
<keyword evidence="8 9" id="KW-0460">Magnesium</keyword>
<keyword evidence="3 9" id="KW-0808">Transferase</keyword>
<keyword evidence="6 9" id="KW-0418">Kinase</keyword>
<dbReference type="RefSeq" id="WP_012520323.1">
    <property type="nucleotide sequence ID" value="NC_011143.1"/>
</dbReference>
<dbReference type="GO" id="GO:0005524">
    <property type="term" value="F:ATP binding"/>
    <property type="evidence" value="ECO:0007669"/>
    <property type="project" value="UniProtKB-KW"/>
</dbReference>
<dbReference type="InterPro" id="IPR004372">
    <property type="entry name" value="Ac/propionate_kinase"/>
</dbReference>
<dbReference type="eggNOG" id="COG0282">
    <property type="taxonomic scope" value="Bacteria"/>
</dbReference>
<evidence type="ECO:0000313" key="13">
    <source>
        <dbReference type="Proteomes" id="UP000001868"/>
    </source>
</evidence>
<evidence type="ECO:0000256" key="1">
    <source>
        <dbReference type="ARBA" id="ARBA00008748"/>
    </source>
</evidence>
<dbReference type="EMBL" id="CP000748">
    <property type="protein sequence ID" value="ACG80023.1"/>
    <property type="molecule type" value="Genomic_DNA"/>
</dbReference>
<dbReference type="GO" id="GO:0000287">
    <property type="term" value="F:magnesium ion binding"/>
    <property type="evidence" value="ECO:0007669"/>
    <property type="project" value="UniProtKB-UniRule"/>
</dbReference>
<dbReference type="InterPro" id="IPR000890">
    <property type="entry name" value="Aliphatic_acid_kin_short-chain"/>
</dbReference>
<dbReference type="Gene3D" id="3.30.420.40">
    <property type="match status" value="2"/>
</dbReference>
<dbReference type="SUPFAM" id="SSF53067">
    <property type="entry name" value="Actin-like ATPase domain"/>
    <property type="match status" value="2"/>
</dbReference>
<comment type="subcellular location">
    <subcellularLocation>
        <location evidence="9">Cytoplasm</location>
    </subcellularLocation>
</comment>
<feature type="binding site" evidence="9">
    <location>
        <position position="9"/>
    </location>
    <ligand>
        <name>Mg(2+)</name>
        <dbReference type="ChEBI" id="CHEBI:18420"/>
    </ligand>
</feature>
<comment type="similarity">
    <text evidence="1 9 10">Belongs to the acetokinase family.</text>
</comment>
<dbReference type="GO" id="GO:0005829">
    <property type="term" value="C:cytosol"/>
    <property type="evidence" value="ECO:0007669"/>
    <property type="project" value="TreeGrafter"/>
</dbReference>
<dbReference type="AlphaFoldDB" id="B4RI48"/>
<evidence type="ECO:0000256" key="5">
    <source>
        <dbReference type="ARBA" id="ARBA00022741"/>
    </source>
</evidence>
<feature type="active site" description="Proton donor/acceptor" evidence="9">
    <location>
        <position position="150"/>
    </location>
</feature>